<dbReference type="GO" id="GO:0006355">
    <property type="term" value="P:regulation of DNA-templated transcription"/>
    <property type="evidence" value="ECO:0007669"/>
    <property type="project" value="InterPro"/>
</dbReference>
<dbReference type="Pfam" id="PF00486">
    <property type="entry name" value="Trans_reg_C"/>
    <property type="match status" value="1"/>
</dbReference>
<dbReference type="Gene3D" id="3.40.50.150">
    <property type="entry name" value="Vaccinia Virus protein VP39"/>
    <property type="match status" value="1"/>
</dbReference>
<dbReference type="InterPro" id="IPR041698">
    <property type="entry name" value="Methyltransf_25"/>
</dbReference>
<gene>
    <name evidence="4" type="ORF">AUJ59_04200</name>
</gene>
<keyword evidence="1 2" id="KW-0238">DNA-binding</keyword>
<protein>
    <recommendedName>
        <fullName evidence="3">OmpR/PhoB-type domain-containing protein</fullName>
    </recommendedName>
</protein>
<evidence type="ECO:0000313" key="4">
    <source>
        <dbReference type="EMBL" id="OIN88285.1"/>
    </source>
</evidence>
<dbReference type="Gene3D" id="1.10.10.10">
    <property type="entry name" value="Winged helix-like DNA-binding domain superfamily/Winged helix DNA-binding domain"/>
    <property type="match status" value="1"/>
</dbReference>
<dbReference type="GO" id="GO:0003677">
    <property type="term" value="F:DNA binding"/>
    <property type="evidence" value="ECO:0007669"/>
    <property type="project" value="UniProtKB-UniRule"/>
</dbReference>
<comment type="caution">
    <text evidence="4">The sequence shown here is derived from an EMBL/GenBank/DDBJ whole genome shotgun (WGS) entry which is preliminary data.</text>
</comment>
<dbReference type="GO" id="GO:0000160">
    <property type="term" value="P:phosphorelay signal transduction system"/>
    <property type="evidence" value="ECO:0007669"/>
    <property type="project" value="InterPro"/>
</dbReference>
<dbReference type="SUPFAM" id="SSF53335">
    <property type="entry name" value="S-adenosyl-L-methionine-dependent methyltransferases"/>
    <property type="match status" value="1"/>
</dbReference>
<dbReference type="InterPro" id="IPR029063">
    <property type="entry name" value="SAM-dependent_MTases_sf"/>
</dbReference>
<evidence type="ECO:0000259" key="3">
    <source>
        <dbReference type="PROSITE" id="PS51755"/>
    </source>
</evidence>
<feature type="DNA-binding region" description="OmpR/PhoB-type" evidence="2">
    <location>
        <begin position="1"/>
        <end position="75"/>
    </location>
</feature>
<sequence>MAILQASENRVFKFLQVNLGRVCSRDEIAQALWGQGWTQKYSDWMIDTLVYRLRHKIPANYAIKTCRNQGYALNKKGYQLEGSDPSNSVLKPVPGIQATEQYLNYMNNPANIRQGLTDLFKAAAGFKKYCRGRLLVINSYSFDNVDAVKAWPGEVVFIHHDERALDLHRRRAEELGLKHVSVCYDDIRQSRLADKTFNLVINDFRLNFNLTHRQNQQMMAQTRRVLKPGGAVLLSVVYGQRKRWFEGAEHLPRPCFPKSDYEKLFVNAGFKIVREFDREEGERWAKTIAVKTGWEPTFTRYLLK</sequence>
<reference evidence="4 5" key="1">
    <citation type="journal article" date="2016" name="Environ. Microbiol.">
        <title>Genomic resolution of a cold subsurface aquifer community provides metabolic insights for novel microbes adapted to high CO concentrations.</title>
        <authorList>
            <person name="Probst A.J."/>
            <person name="Castelle C.J."/>
            <person name="Singh A."/>
            <person name="Brown C.T."/>
            <person name="Anantharaman K."/>
            <person name="Sharon I."/>
            <person name="Hug L.A."/>
            <person name="Burstein D."/>
            <person name="Emerson J.B."/>
            <person name="Thomas B.C."/>
            <person name="Banfield J.F."/>
        </authorList>
    </citation>
    <scope>NUCLEOTIDE SEQUENCE [LARGE SCALE GENOMIC DNA]</scope>
    <source>
        <strain evidence="4">CG1_02_47_37</strain>
    </source>
</reference>
<dbReference type="SUPFAM" id="SSF46894">
    <property type="entry name" value="C-terminal effector domain of the bipartite response regulators"/>
    <property type="match status" value="1"/>
</dbReference>
<dbReference type="SMART" id="SM00862">
    <property type="entry name" value="Trans_reg_C"/>
    <property type="match status" value="1"/>
</dbReference>
<accession>A0A1J4RQQ7</accession>
<evidence type="ECO:0000256" key="1">
    <source>
        <dbReference type="ARBA" id="ARBA00023125"/>
    </source>
</evidence>
<dbReference type="AlphaFoldDB" id="A0A1J4RQQ7"/>
<dbReference type="CDD" id="cd00383">
    <property type="entry name" value="trans_reg_C"/>
    <property type="match status" value="1"/>
</dbReference>
<dbReference type="InterPro" id="IPR036388">
    <property type="entry name" value="WH-like_DNA-bd_sf"/>
</dbReference>
<dbReference type="EMBL" id="MNUI01000077">
    <property type="protein sequence ID" value="OIN88285.1"/>
    <property type="molecule type" value="Genomic_DNA"/>
</dbReference>
<dbReference type="STRING" id="1805034.AUJ59_04200"/>
<proteinExistence type="predicted"/>
<name>A0A1J4RQQ7_9BACT</name>
<dbReference type="CDD" id="cd02440">
    <property type="entry name" value="AdoMet_MTases"/>
    <property type="match status" value="1"/>
</dbReference>
<dbReference type="PROSITE" id="PS51755">
    <property type="entry name" value="OMPR_PHOB"/>
    <property type="match status" value="1"/>
</dbReference>
<organism evidence="4 5">
    <name type="scientific">Candidatus Beckwithbacteria bacterium CG1_02_47_37</name>
    <dbReference type="NCBI Taxonomy" id="1805034"/>
    <lineage>
        <taxon>Bacteria</taxon>
        <taxon>Candidatus Beckwithiibacteriota</taxon>
    </lineage>
</organism>
<dbReference type="InterPro" id="IPR001867">
    <property type="entry name" value="OmpR/PhoB-type_DNA-bd"/>
</dbReference>
<dbReference type="InterPro" id="IPR016032">
    <property type="entry name" value="Sig_transdc_resp-reg_C-effctor"/>
</dbReference>
<feature type="domain" description="OmpR/PhoB-type" evidence="3">
    <location>
        <begin position="1"/>
        <end position="75"/>
    </location>
</feature>
<dbReference type="Pfam" id="PF13649">
    <property type="entry name" value="Methyltransf_25"/>
    <property type="match status" value="1"/>
</dbReference>
<evidence type="ECO:0000313" key="5">
    <source>
        <dbReference type="Proteomes" id="UP000183144"/>
    </source>
</evidence>
<evidence type="ECO:0000256" key="2">
    <source>
        <dbReference type="PROSITE-ProRule" id="PRU01091"/>
    </source>
</evidence>
<dbReference type="Proteomes" id="UP000183144">
    <property type="component" value="Unassembled WGS sequence"/>
</dbReference>